<dbReference type="AlphaFoldDB" id="A0A9J6FHV6"/>
<evidence type="ECO:0000313" key="2">
    <source>
        <dbReference type="Proteomes" id="UP000821853"/>
    </source>
</evidence>
<name>A0A9J6FHV6_HAELO</name>
<dbReference type="Proteomes" id="UP000821853">
    <property type="component" value="Unassembled WGS sequence"/>
</dbReference>
<proteinExistence type="predicted"/>
<evidence type="ECO:0000313" key="1">
    <source>
        <dbReference type="EMBL" id="KAH9365958.1"/>
    </source>
</evidence>
<keyword evidence="2" id="KW-1185">Reference proteome</keyword>
<accession>A0A9J6FHV6</accession>
<protein>
    <submittedName>
        <fullName evidence="1">Uncharacterized protein</fullName>
    </submittedName>
</protein>
<gene>
    <name evidence="1" type="ORF">HPB48_001691</name>
</gene>
<sequence>MSKNYSNEKKRFLTNEEIVANGHVFFVAGYVKFSMLVTRLTFIHFKNCENFQGQTHMEEKKKETKMDTFSCILTAGVPGI</sequence>
<organism evidence="1 2">
    <name type="scientific">Haemaphysalis longicornis</name>
    <name type="common">Bush tick</name>
    <dbReference type="NCBI Taxonomy" id="44386"/>
    <lineage>
        <taxon>Eukaryota</taxon>
        <taxon>Metazoa</taxon>
        <taxon>Ecdysozoa</taxon>
        <taxon>Arthropoda</taxon>
        <taxon>Chelicerata</taxon>
        <taxon>Arachnida</taxon>
        <taxon>Acari</taxon>
        <taxon>Parasitiformes</taxon>
        <taxon>Ixodida</taxon>
        <taxon>Ixodoidea</taxon>
        <taxon>Ixodidae</taxon>
        <taxon>Haemaphysalinae</taxon>
        <taxon>Haemaphysalis</taxon>
    </lineage>
</organism>
<dbReference type="EMBL" id="JABSTR010000003">
    <property type="protein sequence ID" value="KAH9365958.1"/>
    <property type="molecule type" value="Genomic_DNA"/>
</dbReference>
<reference evidence="1 2" key="1">
    <citation type="journal article" date="2020" name="Cell">
        <title>Large-Scale Comparative Analyses of Tick Genomes Elucidate Their Genetic Diversity and Vector Capacities.</title>
        <authorList>
            <consortium name="Tick Genome and Microbiome Consortium (TIGMIC)"/>
            <person name="Jia N."/>
            <person name="Wang J."/>
            <person name="Shi W."/>
            <person name="Du L."/>
            <person name="Sun Y."/>
            <person name="Zhan W."/>
            <person name="Jiang J.F."/>
            <person name="Wang Q."/>
            <person name="Zhang B."/>
            <person name="Ji P."/>
            <person name="Bell-Sakyi L."/>
            <person name="Cui X.M."/>
            <person name="Yuan T.T."/>
            <person name="Jiang B.G."/>
            <person name="Yang W.F."/>
            <person name="Lam T.T."/>
            <person name="Chang Q.C."/>
            <person name="Ding S.J."/>
            <person name="Wang X.J."/>
            <person name="Zhu J.G."/>
            <person name="Ruan X.D."/>
            <person name="Zhao L."/>
            <person name="Wei J.T."/>
            <person name="Ye R.Z."/>
            <person name="Que T.C."/>
            <person name="Du C.H."/>
            <person name="Zhou Y.H."/>
            <person name="Cheng J.X."/>
            <person name="Dai P.F."/>
            <person name="Guo W.B."/>
            <person name="Han X.H."/>
            <person name="Huang E.J."/>
            <person name="Li L.F."/>
            <person name="Wei W."/>
            <person name="Gao Y.C."/>
            <person name="Liu J.Z."/>
            <person name="Shao H.Z."/>
            <person name="Wang X."/>
            <person name="Wang C.C."/>
            <person name="Yang T.C."/>
            <person name="Huo Q.B."/>
            <person name="Li W."/>
            <person name="Chen H.Y."/>
            <person name="Chen S.E."/>
            <person name="Zhou L.G."/>
            <person name="Ni X.B."/>
            <person name="Tian J.H."/>
            <person name="Sheng Y."/>
            <person name="Liu T."/>
            <person name="Pan Y.S."/>
            <person name="Xia L.Y."/>
            <person name="Li J."/>
            <person name="Zhao F."/>
            <person name="Cao W.C."/>
        </authorList>
    </citation>
    <scope>NUCLEOTIDE SEQUENCE [LARGE SCALE GENOMIC DNA]</scope>
    <source>
        <strain evidence="1">HaeL-2018</strain>
    </source>
</reference>
<dbReference type="VEuPathDB" id="VectorBase:HLOH_052498"/>
<comment type="caution">
    <text evidence="1">The sequence shown here is derived from an EMBL/GenBank/DDBJ whole genome shotgun (WGS) entry which is preliminary data.</text>
</comment>